<evidence type="ECO:0000313" key="4">
    <source>
        <dbReference type="WBParaSite" id="GPLIN_000190500"/>
    </source>
</evidence>
<dbReference type="AlphaFoldDB" id="A0A183BMS0"/>
<organism evidence="3 4">
    <name type="scientific">Globodera pallida</name>
    <name type="common">Potato cyst nematode worm</name>
    <name type="synonym">Heterodera pallida</name>
    <dbReference type="NCBI Taxonomy" id="36090"/>
    <lineage>
        <taxon>Eukaryota</taxon>
        <taxon>Metazoa</taxon>
        <taxon>Ecdysozoa</taxon>
        <taxon>Nematoda</taxon>
        <taxon>Chromadorea</taxon>
        <taxon>Rhabditida</taxon>
        <taxon>Tylenchina</taxon>
        <taxon>Tylenchomorpha</taxon>
        <taxon>Tylenchoidea</taxon>
        <taxon>Heteroderidae</taxon>
        <taxon>Heteroderinae</taxon>
        <taxon>Globodera</taxon>
    </lineage>
</organism>
<dbReference type="Proteomes" id="UP000050741">
    <property type="component" value="Unassembled WGS sequence"/>
</dbReference>
<evidence type="ECO:0000313" key="3">
    <source>
        <dbReference type="Proteomes" id="UP000050741"/>
    </source>
</evidence>
<proteinExistence type="predicted"/>
<feature type="region of interest" description="Disordered" evidence="1">
    <location>
        <begin position="1"/>
        <end position="106"/>
    </location>
</feature>
<feature type="compositionally biased region" description="Basic residues" evidence="1">
    <location>
        <begin position="7"/>
        <end position="21"/>
    </location>
</feature>
<evidence type="ECO:0000256" key="1">
    <source>
        <dbReference type="SAM" id="MobiDB-lite"/>
    </source>
</evidence>
<evidence type="ECO:0000259" key="2">
    <source>
        <dbReference type="Pfam" id="PF04155"/>
    </source>
</evidence>
<accession>A0A183BMS0</accession>
<reference evidence="3" key="2">
    <citation type="submission" date="2014-05" db="EMBL/GenBank/DDBJ databases">
        <title>The genome and life-stage specific transcriptomes of Globodera pallida elucidate key aspects of plant parasitism by a cyst nematode.</title>
        <authorList>
            <person name="Cotton J.A."/>
            <person name="Lilley C.J."/>
            <person name="Jones L.M."/>
            <person name="Kikuchi T."/>
            <person name="Reid A.J."/>
            <person name="Thorpe P."/>
            <person name="Tsai I.J."/>
            <person name="Beasley H."/>
            <person name="Blok V."/>
            <person name="Cock P.J.A."/>
            <person name="Van den Akker S.E."/>
            <person name="Holroyd N."/>
            <person name="Hunt M."/>
            <person name="Mantelin S."/>
            <person name="Naghra H."/>
            <person name="Pain A."/>
            <person name="Palomares-Rius J.E."/>
            <person name="Zarowiecki M."/>
            <person name="Berriman M."/>
            <person name="Jones J.T."/>
            <person name="Urwin P.E."/>
        </authorList>
    </citation>
    <scope>NUCLEOTIDE SEQUENCE [LARGE SCALE GENOMIC DNA]</scope>
    <source>
        <strain evidence="3">Lindley</strain>
    </source>
</reference>
<dbReference type="WBParaSite" id="GPLIN_000190500">
    <property type="protein sequence ID" value="GPLIN_000190500"/>
    <property type="gene ID" value="GPLIN_000190500"/>
</dbReference>
<dbReference type="InterPro" id="IPR007284">
    <property type="entry name" value="Ground-like_dom"/>
</dbReference>
<sequence length="385" mass="42088">MVPKEIIRKRRSAPSVHRQKRTGFPLPIVPPSVPASSAFQRPAFPAPASVPDYSNAASQFEQPEPPTAEQAFRQGAELPEASESFQPPPAAQPPAPFVEPPAPIFQSSMGSGPVGLAPAVAPSASFFQQPVAVQPPQIVEAAVPMSKPQVPMPPSSVPKNEQLPTSVPMSKPQVPMPPSSVPEHEQLPTSVPMSKPQVPMPSSSVPEQSVYKEVRRPVFKRYELLRYPLPECYTDDSNLMCCNPELENTMKMAFDELVSAEDGFQRCNVQQIANKVQSLSEDRFNTSFEVVSGIGDFASRSHFFHNLICKIKQNGRFILAYATARPEFNSLCIDGDTAGLTHAGGGGHASGDLRNSESVQQGEYRSWPAPEKSNLLNFVYTFRRH</sequence>
<feature type="compositionally biased region" description="Polar residues" evidence="1">
    <location>
        <begin position="157"/>
        <end position="168"/>
    </location>
</feature>
<dbReference type="PANTHER" id="PTHR31967">
    <property type="entry name" value="GROUNDHOG (HEDGEHOG-LIKE FAMILY)-RELATED"/>
    <property type="match status" value="1"/>
</dbReference>
<reference evidence="4" key="3">
    <citation type="submission" date="2016-06" db="UniProtKB">
        <authorList>
            <consortium name="WormBaseParasite"/>
        </authorList>
    </citation>
    <scope>IDENTIFICATION</scope>
</reference>
<dbReference type="Pfam" id="PF04155">
    <property type="entry name" value="Ground-like"/>
    <property type="match status" value="1"/>
</dbReference>
<feature type="region of interest" description="Disordered" evidence="1">
    <location>
        <begin position="150"/>
        <end position="204"/>
    </location>
</feature>
<feature type="domain" description="Ground-like" evidence="2">
    <location>
        <begin position="239"/>
        <end position="321"/>
    </location>
</feature>
<reference evidence="3" key="1">
    <citation type="submission" date="2013-12" db="EMBL/GenBank/DDBJ databases">
        <authorList>
            <person name="Aslett M."/>
        </authorList>
    </citation>
    <scope>NUCLEOTIDE SEQUENCE [LARGE SCALE GENOMIC DNA]</scope>
    <source>
        <strain evidence="3">Lindley</strain>
    </source>
</reference>
<feature type="compositionally biased region" description="Pro residues" evidence="1">
    <location>
        <begin position="86"/>
        <end position="103"/>
    </location>
</feature>
<keyword evidence="3" id="KW-1185">Reference proteome</keyword>
<protein>
    <submittedName>
        <fullName evidence="4">Ground-like domain-containing protein</fullName>
    </submittedName>
</protein>
<dbReference type="PANTHER" id="PTHR31967:SF20">
    <property type="entry name" value="GROUND-LIKE DOMAIN-CONTAINING PROTEIN"/>
    <property type="match status" value="1"/>
</dbReference>
<name>A0A183BMS0_GLOPA</name>